<feature type="compositionally biased region" description="Basic and acidic residues" evidence="7">
    <location>
        <begin position="138"/>
        <end position="151"/>
    </location>
</feature>
<organism evidence="8 9">
    <name type="scientific">Habropoda laboriosa</name>
    <dbReference type="NCBI Taxonomy" id="597456"/>
    <lineage>
        <taxon>Eukaryota</taxon>
        <taxon>Metazoa</taxon>
        <taxon>Ecdysozoa</taxon>
        <taxon>Arthropoda</taxon>
        <taxon>Hexapoda</taxon>
        <taxon>Insecta</taxon>
        <taxon>Pterygota</taxon>
        <taxon>Neoptera</taxon>
        <taxon>Endopterygota</taxon>
        <taxon>Hymenoptera</taxon>
        <taxon>Apocrita</taxon>
        <taxon>Aculeata</taxon>
        <taxon>Apoidea</taxon>
        <taxon>Anthophila</taxon>
        <taxon>Apidae</taxon>
        <taxon>Habropoda</taxon>
    </lineage>
</organism>
<sequence length="164" mass="19398">MASKCLIIYRQISTSTVFRGKRNFRMIQLYNKRGSRQFKEERAKNLHCDIPIDRRGLKLTGKWENDKWVNIPEMIPELIVPDLKDFHLKPYVSYRVPQFTKREFTAKDLFYLTYADKIKEDYKNCQLDENGQPLNPSENEKMTAEEAKNRADQTGTDLFQAKVV</sequence>
<evidence type="ECO:0000313" key="9">
    <source>
        <dbReference type="Proteomes" id="UP000053825"/>
    </source>
</evidence>
<dbReference type="Pfam" id="PF09809">
    <property type="entry name" value="MRP-L27"/>
    <property type="match status" value="1"/>
</dbReference>
<dbReference type="InterPro" id="IPR019189">
    <property type="entry name" value="Ribosomal_mL41"/>
</dbReference>
<dbReference type="OrthoDB" id="408933at2759"/>
<proteinExistence type="inferred from homology"/>
<dbReference type="AlphaFoldDB" id="A0A0L7QT18"/>
<dbReference type="GO" id="GO:0005762">
    <property type="term" value="C:mitochondrial large ribosomal subunit"/>
    <property type="evidence" value="ECO:0007669"/>
    <property type="project" value="InterPro"/>
</dbReference>
<evidence type="ECO:0000256" key="2">
    <source>
        <dbReference type="ARBA" id="ARBA00010152"/>
    </source>
</evidence>
<evidence type="ECO:0000256" key="1">
    <source>
        <dbReference type="ARBA" id="ARBA00004173"/>
    </source>
</evidence>
<comment type="similarity">
    <text evidence="2">Belongs to the mitochondrion-specific ribosomal protein mL41 family.</text>
</comment>
<dbReference type="GO" id="GO:0003735">
    <property type="term" value="F:structural constituent of ribosome"/>
    <property type="evidence" value="ECO:0007669"/>
    <property type="project" value="InterPro"/>
</dbReference>
<keyword evidence="9" id="KW-1185">Reference proteome</keyword>
<feature type="region of interest" description="Disordered" evidence="7">
    <location>
        <begin position="128"/>
        <end position="156"/>
    </location>
</feature>
<gene>
    <name evidence="8" type="ORF">WH47_02956</name>
</gene>
<dbReference type="PANTHER" id="PTHR21338">
    <property type="entry name" value="MITOCHONDRIAL RIBOSOMAL PROTEIN L41"/>
    <property type="match status" value="1"/>
</dbReference>
<keyword evidence="3" id="KW-0809">Transit peptide</keyword>
<dbReference type="PANTHER" id="PTHR21338:SF0">
    <property type="entry name" value="LARGE RIBOSOMAL SUBUNIT PROTEIN ML41"/>
    <property type="match status" value="1"/>
</dbReference>
<reference evidence="8 9" key="1">
    <citation type="submission" date="2015-07" db="EMBL/GenBank/DDBJ databases">
        <title>The genome of Habropoda laboriosa.</title>
        <authorList>
            <person name="Pan H."/>
            <person name="Kapheim K."/>
        </authorList>
    </citation>
    <scope>NUCLEOTIDE SEQUENCE [LARGE SCALE GENOMIC DNA]</scope>
    <source>
        <strain evidence="8">0110345459</strain>
    </source>
</reference>
<evidence type="ECO:0000256" key="6">
    <source>
        <dbReference type="ARBA" id="ARBA00023274"/>
    </source>
</evidence>
<keyword evidence="6" id="KW-0687">Ribonucleoprotein</keyword>
<evidence type="ECO:0000256" key="7">
    <source>
        <dbReference type="SAM" id="MobiDB-lite"/>
    </source>
</evidence>
<feature type="compositionally biased region" description="Polar residues" evidence="7">
    <location>
        <begin position="128"/>
        <end position="137"/>
    </location>
</feature>
<evidence type="ECO:0000256" key="3">
    <source>
        <dbReference type="ARBA" id="ARBA00022946"/>
    </source>
</evidence>
<dbReference type="EMBL" id="KQ414755">
    <property type="protein sequence ID" value="KOC61699.1"/>
    <property type="molecule type" value="Genomic_DNA"/>
</dbReference>
<dbReference type="GO" id="GO:0006412">
    <property type="term" value="P:translation"/>
    <property type="evidence" value="ECO:0007669"/>
    <property type="project" value="TreeGrafter"/>
</dbReference>
<keyword evidence="4 8" id="KW-0689">Ribosomal protein</keyword>
<name>A0A0L7QT18_9HYME</name>
<protein>
    <submittedName>
        <fullName evidence="8">39S ribosomal protein L41, mitochondrial</fullName>
    </submittedName>
</protein>
<evidence type="ECO:0000256" key="5">
    <source>
        <dbReference type="ARBA" id="ARBA00023128"/>
    </source>
</evidence>
<evidence type="ECO:0000313" key="8">
    <source>
        <dbReference type="EMBL" id="KOC61699.1"/>
    </source>
</evidence>
<accession>A0A0L7QT18</accession>
<comment type="subcellular location">
    <subcellularLocation>
        <location evidence="1">Mitochondrion</location>
    </subcellularLocation>
</comment>
<dbReference type="STRING" id="597456.A0A0L7QT18"/>
<evidence type="ECO:0000256" key="4">
    <source>
        <dbReference type="ARBA" id="ARBA00022980"/>
    </source>
</evidence>
<dbReference type="Proteomes" id="UP000053825">
    <property type="component" value="Unassembled WGS sequence"/>
</dbReference>
<keyword evidence="5" id="KW-0496">Mitochondrion</keyword>